<organism evidence="6 7">
    <name type="scientific">Reinekea forsetii</name>
    <dbReference type="NCBI Taxonomy" id="1336806"/>
    <lineage>
        <taxon>Bacteria</taxon>
        <taxon>Pseudomonadati</taxon>
        <taxon>Pseudomonadota</taxon>
        <taxon>Gammaproteobacteria</taxon>
        <taxon>Oceanospirillales</taxon>
        <taxon>Saccharospirillaceae</taxon>
        <taxon>Reinekea</taxon>
    </lineage>
</organism>
<dbReference type="NCBIfam" id="TIGR01727">
    <property type="entry name" value="oligo_HPY"/>
    <property type="match status" value="1"/>
</dbReference>
<dbReference type="InterPro" id="IPR003593">
    <property type="entry name" value="AAA+_ATPase"/>
</dbReference>
<dbReference type="InterPro" id="IPR027417">
    <property type="entry name" value="P-loop_NTPase"/>
</dbReference>
<name>A0A2K8KS39_9GAMM</name>
<evidence type="ECO:0000256" key="1">
    <source>
        <dbReference type="ARBA" id="ARBA00005417"/>
    </source>
</evidence>
<dbReference type="GO" id="GO:0055085">
    <property type="term" value="P:transmembrane transport"/>
    <property type="evidence" value="ECO:0007669"/>
    <property type="project" value="UniProtKB-ARBA"/>
</dbReference>
<keyword evidence="7" id="KW-1185">Reference proteome</keyword>
<proteinExistence type="inferred from homology"/>
<evidence type="ECO:0000313" key="7">
    <source>
        <dbReference type="Proteomes" id="UP000229757"/>
    </source>
</evidence>
<dbReference type="GO" id="GO:0015833">
    <property type="term" value="P:peptide transport"/>
    <property type="evidence" value="ECO:0007669"/>
    <property type="project" value="InterPro"/>
</dbReference>
<keyword evidence="4 6" id="KW-0067">ATP-binding</keyword>
<dbReference type="Gene3D" id="3.40.50.300">
    <property type="entry name" value="P-loop containing nucleotide triphosphate hydrolases"/>
    <property type="match status" value="1"/>
</dbReference>
<dbReference type="PANTHER" id="PTHR43776:SF7">
    <property type="entry name" value="D,D-DIPEPTIDE TRANSPORT ATP-BINDING PROTEIN DDPF-RELATED"/>
    <property type="match status" value="1"/>
</dbReference>
<dbReference type="InterPro" id="IPR050319">
    <property type="entry name" value="ABC_transp_ATP-bind"/>
</dbReference>
<dbReference type="EMBL" id="CP011797">
    <property type="protein sequence ID" value="ATX77547.1"/>
    <property type="molecule type" value="Genomic_DNA"/>
</dbReference>
<dbReference type="CDD" id="cd03257">
    <property type="entry name" value="ABC_NikE_OppD_transporters"/>
    <property type="match status" value="1"/>
</dbReference>
<evidence type="ECO:0000259" key="5">
    <source>
        <dbReference type="PROSITE" id="PS50893"/>
    </source>
</evidence>
<dbReference type="OrthoDB" id="9784450at2"/>
<dbReference type="InterPro" id="IPR017871">
    <property type="entry name" value="ABC_transporter-like_CS"/>
</dbReference>
<dbReference type="FunFam" id="3.40.50.300:FF:000016">
    <property type="entry name" value="Oligopeptide ABC transporter ATP-binding component"/>
    <property type="match status" value="1"/>
</dbReference>
<dbReference type="RefSeq" id="WP_100257798.1">
    <property type="nucleotide sequence ID" value="NZ_CP011797.1"/>
</dbReference>
<dbReference type="GO" id="GO:0005524">
    <property type="term" value="F:ATP binding"/>
    <property type="evidence" value="ECO:0007669"/>
    <property type="project" value="UniProtKB-KW"/>
</dbReference>
<dbReference type="PROSITE" id="PS00211">
    <property type="entry name" value="ABC_TRANSPORTER_1"/>
    <property type="match status" value="1"/>
</dbReference>
<sequence length="357" mass="39685">MNNHTDNSNQLLGVEAKPNQALPADPNEKILALRDLKLFFPVKTGVFKKTTGHVKAVDGIDLDIYKGEVLGLVGESGCGKTTLGKAILQLIKPTSGAVYYQGSITNQLPIDLCKLSRDEMIPFRKNLQIVFQDPHSSLNPAFTIFGSLEDPLKAHGFSKKAERRRVIGDLLVSVNLHREDMDRYPHEFSGGQRQRIGIARALLVNPELVVCDEAVSALDVSIQAQVLELLLKLRAERNLTYVFITHDLSVTEYICDRIAVMYLGKIVELANADDLYSHTLHPYTEALLSAIPIADLDRRSHRIILEGDVPSPLNPPSGCPFHPRCHKRIERCKTEVPTLKAVRSDKGMHMVSCLLSE</sequence>
<keyword evidence="2" id="KW-0813">Transport</keyword>
<accession>A0A2K8KS39</accession>
<reference evidence="6 7" key="1">
    <citation type="journal article" date="2017" name="Environ. Microbiol.">
        <title>Genomic and physiological analyses of 'Reinekea forsetii' reveal a versatile opportunistic lifestyle during spring algae blooms.</title>
        <authorList>
            <person name="Avci B."/>
            <person name="Hahnke R.L."/>
            <person name="Chafee M."/>
            <person name="Fischer T."/>
            <person name="Gruber-Vodicka H."/>
            <person name="Tegetmeyer H.E."/>
            <person name="Harder J."/>
            <person name="Fuchs B.M."/>
            <person name="Amann R.I."/>
            <person name="Teeling H."/>
        </authorList>
    </citation>
    <scope>NUCLEOTIDE SEQUENCE [LARGE SCALE GENOMIC DNA]</scope>
    <source>
        <strain evidence="6 7">Hel1_31_D35</strain>
    </source>
</reference>
<dbReference type="PROSITE" id="PS50893">
    <property type="entry name" value="ABC_TRANSPORTER_2"/>
    <property type="match status" value="1"/>
</dbReference>
<dbReference type="GO" id="GO:0016887">
    <property type="term" value="F:ATP hydrolysis activity"/>
    <property type="evidence" value="ECO:0007669"/>
    <property type="project" value="InterPro"/>
</dbReference>
<evidence type="ECO:0000256" key="4">
    <source>
        <dbReference type="ARBA" id="ARBA00022840"/>
    </source>
</evidence>
<dbReference type="Proteomes" id="UP000229757">
    <property type="component" value="Chromosome"/>
</dbReference>
<dbReference type="SMART" id="SM00382">
    <property type="entry name" value="AAA"/>
    <property type="match status" value="1"/>
</dbReference>
<dbReference type="AlphaFoldDB" id="A0A2K8KS39"/>
<gene>
    <name evidence="6" type="primary">oppF</name>
    <name evidence="6" type="ORF">REIFOR_02422</name>
</gene>
<comment type="similarity">
    <text evidence="1">Belongs to the ABC transporter superfamily.</text>
</comment>
<dbReference type="SUPFAM" id="SSF52540">
    <property type="entry name" value="P-loop containing nucleoside triphosphate hydrolases"/>
    <property type="match status" value="1"/>
</dbReference>
<dbReference type="Pfam" id="PF00005">
    <property type="entry name" value="ABC_tran"/>
    <property type="match status" value="1"/>
</dbReference>
<keyword evidence="3" id="KW-0547">Nucleotide-binding</keyword>
<evidence type="ECO:0000313" key="6">
    <source>
        <dbReference type="EMBL" id="ATX77547.1"/>
    </source>
</evidence>
<evidence type="ECO:0000256" key="3">
    <source>
        <dbReference type="ARBA" id="ARBA00022741"/>
    </source>
</evidence>
<dbReference type="KEGG" id="rfo:REIFOR_02422"/>
<dbReference type="PANTHER" id="PTHR43776">
    <property type="entry name" value="TRANSPORT ATP-BINDING PROTEIN"/>
    <property type="match status" value="1"/>
</dbReference>
<evidence type="ECO:0000256" key="2">
    <source>
        <dbReference type="ARBA" id="ARBA00022448"/>
    </source>
</evidence>
<dbReference type="InterPro" id="IPR013563">
    <property type="entry name" value="Oligopep_ABC_C"/>
</dbReference>
<dbReference type="Pfam" id="PF08352">
    <property type="entry name" value="oligo_HPY"/>
    <property type="match status" value="1"/>
</dbReference>
<feature type="domain" description="ABC transporter" evidence="5">
    <location>
        <begin position="42"/>
        <end position="288"/>
    </location>
</feature>
<protein>
    <submittedName>
        <fullName evidence="6">Oligopeptide ABC transporter, ATP-binding protein OppF</fullName>
    </submittedName>
</protein>
<dbReference type="InterPro" id="IPR003439">
    <property type="entry name" value="ABC_transporter-like_ATP-bd"/>
</dbReference>